<proteinExistence type="predicted"/>
<sequence>MSIPYKKLKNLPESQNLQDSDITIIEDLDTTRKGTLRQLVQYLKWHNDINTYYAHQENIGAANGIAPLDENTKLPAGNLLFGNEAGTVFEGSAGKELEDSVNVHIADNSRHISNEERTEWNDTSSKKHVHNNKGTLDKLTQTMLDKLADVAEGAQVNVQADWNVSDTSSDAYIKNKPAAFPPSSHTHVAAQISDMPTKLSQFTNDAGYLTSADIDSGQNHTHANKGVLDSITQESVDKWNTSYVHPNSGVSAGTYKSVTVNAQGHVTNGTNPTTLAGYGITDAAAKSHTHNYAGSDTPGGAAASAAKLSANRTISLTGDVSGSVSTNLSGNVSIAATLSGGVLKEAISKTEPSGLSLNNYWLQEY</sequence>
<comment type="caution">
    <text evidence="1">The sequence shown here is derived from an EMBL/GenBank/DDBJ whole genome shotgun (WGS) entry which is preliminary data.</text>
</comment>
<dbReference type="RefSeq" id="WP_069154264.1">
    <property type="nucleotide sequence ID" value="NZ_DAWDRA010000237.1"/>
</dbReference>
<evidence type="ECO:0000313" key="6">
    <source>
        <dbReference type="Proteomes" id="UP000094869"/>
    </source>
</evidence>
<dbReference type="Proteomes" id="UP000094271">
    <property type="component" value="Unassembled WGS sequence"/>
</dbReference>
<name>A0A1E3A5F8_9FIRM</name>
<evidence type="ECO:0000313" key="2">
    <source>
        <dbReference type="EMBL" id="ODR42302.1"/>
    </source>
</evidence>
<keyword evidence="6" id="KW-1185">Reference proteome</keyword>
<evidence type="ECO:0000313" key="5">
    <source>
        <dbReference type="Proteomes" id="UP000094271"/>
    </source>
</evidence>
<accession>A0A1E3A5F8</accession>
<reference evidence="2 5" key="3">
    <citation type="submission" date="2016-08" db="EMBL/GenBank/DDBJ databases">
        <authorList>
            <person name="Seilhamer J.J."/>
        </authorList>
    </citation>
    <scope>NUCLEOTIDE SEQUENCE [LARGE SCALE GENOMIC DNA]</scope>
    <source>
        <strain evidence="2 5">NML150140-1</strain>
    </source>
</reference>
<dbReference type="Proteomes" id="UP000094869">
    <property type="component" value="Unassembled WGS sequence"/>
</dbReference>
<dbReference type="PATRIC" id="fig|1432052.4.peg.5309"/>
<dbReference type="Proteomes" id="UP000094067">
    <property type="component" value="Unassembled WGS sequence"/>
</dbReference>
<protein>
    <recommendedName>
        <fullName evidence="7">Tail fiber protein</fullName>
    </recommendedName>
</protein>
<gene>
    <name evidence="2" type="ORF">BEI59_31770</name>
    <name evidence="1" type="ORF">BEI61_04783</name>
    <name evidence="3" type="ORF">BEI63_29240</name>
</gene>
<dbReference type="OrthoDB" id="1975049at2"/>
<dbReference type="EMBL" id="MCGH01000003">
    <property type="protein sequence ID" value="ODM03980.1"/>
    <property type="molecule type" value="Genomic_DNA"/>
</dbReference>
<evidence type="ECO:0008006" key="7">
    <source>
        <dbReference type="Google" id="ProtNLM"/>
    </source>
</evidence>
<reference evidence="1 4" key="1">
    <citation type="submission" date="2016-07" db="EMBL/GenBank/DDBJ databases">
        <title>Characterization of isolates of Eisenbergiella tayi derived from blood cultures, using whole genome sequencing.</title>
        <authorList>
            <person name="Burdz T."/>
            <person name="Wiebe D."/>
            <person name="Huynh C."/>
            <person name="Bernard K."/>
        </authorList>
    </citation>
    <scope>NUCLEOTIDE SEQUENCE [LARGE SCALE GENOMIC DNA]</scope>
    <source>
        <strain evidence="1 4">NML 110608</strain>
    </source>
</reference>
<evidence type="ECO:0000313" key="4">
    <source>
        <dbReference type="Proteomes" id="UP000094067"/>
    </source>
</evidence>
<reference evidence="3 6" key="2">
    <citation type="submission" date="2016-08" db="EMBL/GenBank/DDBJ databases">
        <title>Characterization of Isolates of Eisenbergiella tayi Derived from Blood Cultures, Using Whole Genome Sequencing.</title>
        <authorList>
            <person name="Bernier A.-M."/>
            <person name="Burdz T."/>
            <person name="Wiebe D."/>
            <person name="Bernard K."/>
        </authorList>
    </citation>
    <scope>NUCLEOTIDE SEQUENCE [LARGE SCALE GENOMIC DNA]</scope>
    <source>
        <strain evidence="3 6">NML120146</strain>
    </source>
</reference>
<organism evidence="1 4">
    <name type="scientific">Eisenbergiella tayi</name>
    <dbReference type="NCBI Taxonomy" id="1432052"/>
    <lineage>
        <taxon>Bacteria</taxon>
        <taxon>Bacillati</taxon>
        <taxon>Bacillota</taxon>
        <taxon>Clostridia</taxon>
        <taxon>Lachnospirales</taxon>
        <taxon>Lachnospiraceae</taxon>
        <taxon>Eisenbergiella</taxon>
    </lineage>
</organism>
<evidence type="ECO:0000313" key="1">
    <source>
        <dbReference type="EMBL" id="ODM03980.1"/>
    </source>
</evidence>
<dbReference type="AlphaFoldDB" id="A0A1E3A5F8"/>
<dbReference type="EMBL" id="MEHD01000054">
    <property type="protein sequence ID" value="ODR44853.1"/>
    <property type="molecule type" value="Genomic_DNA"/>
</dbReference>
<dbReference type="EMBL" id="MEHA01000038">
    <property type="protein sequence ID" value="ODR42302.1"/>
    <property type="molecule type" value="Genomic_DNA"/>
</dbReference>
<evidence type="ECO:0000313" key="3">
    <source>
        <dbReference type="EMBL" id="ODR44853.1"/>
    </source>
</evidence>